<protein>
    <submittedName>
        <fullName evidence="2">Uncharacterized protein</fullName>
    </submittedName>
</protein>
<keyword evidence="3" id="KW-1185">Reference proteome</keyword>
<evidence type="ECO:0000313" key="2">
    <source>
        <dbReference type="EMBL" id="PYE53744.1"/>
    </source>
</evidence>
<dbReference type="AlphaFoldDB" id="A0A318S4Z1"/>
<evidence type="ECO:0000313" key="3">
    <source>
        <dbReference type="Proteomes" id="UP000248326"/>
    </source>
</evidence>
<accession>A0A318S4Z1</accession>
<dbReference type="RefSeq" id="WP_110886661.1">
    <property type="nucleotide sequence ID" value="NZ_QJSX01000007.1"/>
</dbReference>
<reference evidence="2 3" key="1">
    <citation type="submission" date="2018-06" db="EMBL/GenBank/DDBJ databases">
        <title>Genomic Encyclopedia of Type Strains, Phase IV (KMG-IV): sequencing the most valuable type-strain genomes for metagenomic binning, comparative biology and taxonomic classification.</title>
        <authorList>
            <person name="Goeker M."/>
        </authorList>
    </citation>
    <scope>NUCLEOTIDE SEQUENCE [LARGE SCALE GENOMIC DNA]</scope>
    <source>
        <strain evidence="2 3">DSM 18048</strain>
    </source>
</reference>
<gene>
    <name evidence="2" type="ORF">DES52_1072</name>
</gene>
<dbReference type="OrthoDB" id="9943628at2"/>
<proteinExistence type="predicted"/>
<comment type="caution">
    <text evidence="2">The sequence shown here is derived from an EMBL/GenBank/DDBJ whole genome shotgun (WGS) entry which is preliminary data.</text>
</comment>
<sequence length="102" mass="11779">MRYEVTESISALYTLLNDVWKEASARDTTHPDALFELWERLEELHEGIGYCVGHLLHDEAEVAARLRQLEVQGREELAALREGALDAPHRPPLKDPEQYRNE</sequence>
<feature type="region of interest" description="Disordered" evidence="1">
    <location>
        <begin position="81"/>
        <end position="102"/>
    </location>
</feature>
<dbReference type="Proteomes" id="UP000248326">
    <property type="component" value="Unassembled WGS sequence"/>
</dbReference>
<name>A0A318S4Z1_9DEIO</name>
<dbReference type="EMBL" id="QJSX01000007">
    <property type="protein sequence ID" value="PYE53744.1"/>
    <property type="molecule type" value="Genomic_DNA"/>
</dbReference>
<evidence type="ECO:0000256" key="1">
    <source>
        <dbReference type="SAM" id="MobiDB-lite"/>
    </source>
</evidence>
<organism evidence="2 3">
    <name type="scientific">Deinococcus yavapaiensis KR-236</name>
    <dbReference type="NCBI Taxonomy" id="694435"/>
    <lineage>
        <taxon>Bacteria</taxon>
        <taxon>Thermotogati</taxon>
        <taxon>Deinococcota</taxon>
        <taxon>Deinococci</taxon>
        <taxon>Deinococcales</taxon>
        <taxon>Deinococcaceae</taxon>
        <taxon>Deinococcus</taxon>
    </lineage>
</organism>